<keyword evidence="1" id="KW-0812">Transmembrane</keyword>
<keyword evidence="1" id="KW-0472">Membrane</keyword>
<accession>A0ABU3E5E5</accession>
<keyword evidence="3" id="KW-1185">Reference proteome</keyword>
<dbReference type="Proteomes" id="UP001261624">
    <property type="component" value="Unassembled WGS sequence"/>
</dbReference>
<protein>
    <submittedName>
        <fullName evidence="2">DUF4134 family protein</fullName>
    </submittedName>
</protein>
<evidence type="ECO:0000313" key="3">
    <source>
        <dbReference type="Proteomes" id="UP001261624"/>
    </source>
</evidence>
<evidence type="ECO:0000313" key="2">
    <source>
        <dbReference type="EMBL" id="MDT0691226.1"/>
    </source>
</evidence>
<dbReference type="EMBL" id="JAVRHM010000021">
    <property type="protein sequence ID" value="MDT0691226.1"/>
    <property type="molecule type" value="Genomic_DNA"/>
</dbReference>
<organism evidence="2 3">
    <name type="scientific">Autumnicola patrickiae</name>
    <dbReference type="NCBI Taxonomy" id="3075591"/>
    <lineage>
        <taxon>Bacteria</taxon>
        <taxon>Pseudomonadati</taxon>
        <taxon>Bacteroidota</taxon>
        <taxon>Flavobacteriia</taxon>
        <taxon>Flavobacteriales</taxon>
        <taxon>Flavobacteriaceae</taxon>
        <taxon>Autumnicola</taxon>
    </lineage>
</organism>
<dbReference type="Pfam" id="PF13572">
    <property type="entry name" value="DUF4134"/>
    <property type="match status" value="1"/>
</dbReference>
<name>A0ABU3E5E5_9FLAO</name>
<sequence length="129" mass="13629">MKNAISIFKNLGVGQIQAAKNFALTHKGTAVIAIAMVATATSYGQDNLTEGLEGISGTFQNEWWPRIKVIAYILAGVFALFGLVNVFRQSQRGEDNVGKVAGAWVGGLAVFLLGIWAVDTFIIGAATGI</sequence>
<dbReference type="RefSeq" id="WP_311686520.1">
    <property type="nucleotide sequence ID" value="NZ_JAVRHM010000021.1"/>
</dbReference>
<evidence type="ECO:0000256" key="1">
    <source>
        <dbReference type="SAM" id="Phobius"/>
    </source>
</evidence>
<feature type="transmembrane region" description="Helical" evidence="1">
    <location>
        <begin position="100"/>
        <end position="126"/>
    </location>
</feature>
<feature type="transmembrane region" description="Helical" evidence="1">
    <location>
        <begin position="69"/>
        <end position="88"/>
    </location>
</feature>
<gene>
    <name evidence="2" type="ORF">RM549_15630</name>
</gene>
<comment type="caution">
    <text evidence="2">The sequence shown here is derived from an EMBL/GenBank/DDBJ whole genome shotgun (WGS) entry which is preliminary data.</text>
</comment>
<dbReference type="InterPro" id="IPR025408">
    <property type="entry name" value="DUF4134"/>
</dbReference>
<reference evidence="2 3" key="1">
    <citation type="submission" date="2023-09" db="EMBL/GenBank/DDBJ databases">
        <authorList>
            <person name="Rey-Velasco X."/>
        </authorList>
    </citation>
    <scope>NUCLEOTIDE SEQUENCE [LARGE SCALE GENOMIC DNA]</scope>
    <source>
        <strain evidence="2 3">F188</strain>
    </source>
</reference>
<keyword evidence="1" id="KW-1133">Transmembrane helix</keyword>
<proteinExistence type="predicted"/>